<sequence length="249" mass="27738">MLRHLDLSNASCPDFISTIPRVVVQTCFLTFLFGLPNTYFNTYQARLLPSITDSGSPSPRSAPNIHVVIRWLHLSERLKDDWKKVNRVSLVLLPLNASLLQINDITSWEVTRTTSVLSLWFSLASLFCGYAHTLPIQDIYETLLHESKFPTLMFWDLWVVMTLPASFAICSILTLGASSFASPSGIDNGTGTIQKVIVSTALMFIGLSMLTYLPVLQIATQLSSPSFKSNRYGPNTNEPNPRRSLGNIL</sequence>
<accession>A0ACD3ACQ8</accession>
<keyword evidence="2" id="KW-1185">Reference proteome</keyword>
<reference evidence="1 2" key="1">
    <citation type="journal article" date="2019" name="Nat. Ecol. Evol.">
        <title>Megaphylogeny resolves global patterns of mushroom evolution.</title>
        <authorList>
            <person name="Varga T."/>
            <person name="Krizsan K."/>
            <person name="Foldi C."/>
            <person name="Dima B."/>
            <person name="Sanchez-Garcia M."/>
            <person name="Sanchez-Ramirez S."/>
            <person name="Szollosi G.J."/>
            <person name="Szarkandi J.G."/>
            <person name="Papp V."/>
            <person name="Albert L."/>
            <person name="Andreopoulos W."/>
            <person name="Angelini C."/>
            <person name="Antonin V."/>
            <person name="Barry K.W."/>
            <person name="Bougher N.L."/>
            <person name="Buchanan P."/>
            <person name="Buyck B."/>
            <person name="Bense V."/>
            <person name="Catcheside P."/>
            <person name="Chovatia M."/>
            <person name="Cooper J."/>
            <person name="Damon W."/>
            <person name="Desjardin D."/>
            <person name="Finy P."/>
            <person name="Geml J."/>
            <person name="Haridas S."/>
            <person name="Hughes K."/>
            <person name="Justo A."/>
            <person name="Karasinski D."/>
            <person name="Kautmanova I."/>
            <person name="Kiss B."/>
            <person name="Kocsube S."/>
            <person name="Kotiranta H."/>
            <person name="LaButti K.M."/>
            <person name="Lechner B.E."/>
            <person name="Liimatainen K."/>
            <person name="Lipzen A."/>
            <person name="Lukacs Z."/>
            <person name="Mihaltcheva S."/>
            <person name="Morgado L.N."/>
            <person name="Niskanen T."/>
            <person name="Noordeloos M.E."/>
            <person name="Ohm R.A."/>
            <person name="Ortiz-Santana B."/>
            <person name="Ovrebo C."/>
            <person name="Racz N."/>
            <person name="Riley R."/>
            <person name="Savchenko A."/>
            <person name="Shiryaev A."/>
            <person name="Soop K."/>
            <person name="Spirin V."/>
            <person name="Szebenyi C."/>
            <person name="Tomsovsky M."/>
            <person name="Tulloss R.E."/>
            <person name="Uehling J."/>
            <person name="Grigoriev I.V."/>
            <person name="Vagvolgyi C."/>
            <person name="Papp T."/>
            <person name="Martin F.M."/>
            <person name="Miettinen O."/>
            <person name="Hibbett D.S."/>
            <person name="Nagy L.G."/>
        </authorList>
    </citation>
    <scope>NUCLEOTIDE SEQUENCE [LARGE SCALE GENOMIC DNA]</scope>
    <source>
        <strain evidence="1 2">NL-1719</strain>
    </source>
</reference>
<name>A0ACD3ACQ8_9AGAR</name>
<gene>
    <name evidence="1" type="ORF">BDN72DRAFT_902633</name>
</gene>
<evidence type="ECO:0000313" key="2">
    <source>
        <dbReference type="Proteomes" id="UP000308600"/>
    </source>
</evidence>
<organism evidence="1 2">
    <name type="scientific">Pluteus cervinus</name>
    <dbReference type="NCBI Taxonomy" id="181527"/>
    <lineage>
        <taxon>Eukaryota</taxon>
        <taxon>Fungi</taxon>
        <taxon>Dikarya</taxon>
        <taxon>Basidiomycota</taxon>
        <taxon>Agaricomycotina</taxon>
        <taxon>Agaricomycetes</taxon>
        <taxon>Agaricomycetidae</taxon>
        <taxon>Agaricales</taxon>
        <taxon>Pluteineae</taxon>
        <taxon>Pluteaceae</taxon>
        <taxon>Pluteus</taxon>
    </lineage>
</organism>
<protein>
    <submittedName>
        <fullName evidence="1">Uncharacterized protein</fullName>
    </submittedName>
</protein>
<proteinExistence type="predicted"/>
<evidence type="ECO:0000313" key="1">
    <source>
        <dbReference type="EMBL" id="TFK63179.1"/>
    </source>
</evidence>
<dbReference type="EMBL" id="ML208536">
    <property type="protein sequence ID" value="TFK63179.1"/>
    <property type="molecule type" value="Genomic_DNA"/>
</dbReference>
<dbReference type="Proteomes" id="UP000308600">
    <property type="component" value="Unassembled WGS sequence"/>
</dbReference>